<gene>
    <name evidence="2" type="ORF">G5I_04251</name>
</gene>
<dbReference type="EMBL" id="GL888115">
    <property type="protein sequence ID" value="EGI67096.1"/>
    <property type="molecule type" value="Genomic_DNA"/>
</dbReference>
<dbReference type="InParanoid" id="F4WF45"/>
<accession>F4WF45</accession>
<sequence>MESEKDEENIQTKNEENSFSNEEEIEAKQETIKSFVHQTSIRHPVETFDMDNVGARPSRLQKSAAVDGEWRE</sequence>
<evidence type="ECO:0000313" key="2">
    <source>
        <dbReference type="EMBL" id="EGI67096.1"/>
    </source>
</evidence>
<reference evidence="2" key="1">
    <citation type="submission" date="2011-02" db="EMBL/GenBank/DDBJ databases">
        <title>The genome of the leaf-cutting ant Acromyrmex echinatior suggests key adaptations to social evolution and fungus farming.</title>
        <authorList>
            <person name="Nygaard S."/>
            <person name="Zhang G."/>
        </authorList>
    </citation>
    <scope>NUCLEOTIDE SEQUENCE</scope>
</reference>
<name>F4WF45_ACREC</name>
<dbReference type="Proteomes" id="UP000007755">
    <property type="component" value="Unassembled WGS sequence"/>
</dbReference>
<feature type="region of interest" description="Disordered" evidence="1">
    <location>
        <begin position="41"/>
        <end position="72"/>
    </location>
</feature>
<feature type="region of interest" description="Disordered" evidence="1">
    <location>
        <begin position="1"/>
        <end position="29"/>
    </location>
</feature>
<evidence type="ECO:0000313" key="3">
    <source>
        <dbReference type="Proteomes" id="UP000007755"/>
    </source>
</evidence>
<dbReference type="AlphaFoldDB" id="F4WF45"/>
<organism evidence="3">
    <name type="scientific">Acromyrmex echinatior</name>
    <name type="common">Panamanian leafcutter ant</name>
    <name type="synonym">Acromyrmex octospinosus echinatior</name>
    <dbReference type="NCBI Taxonomy" id="103372"/>
    <lineage>
        <taxon>Eukaryota</taxon>
        <taxon>Metazoa</taxon>
        <taxon>Ecdysozoa</taxon>
        <taxon>Arthropoda</taxon>
        <taxon>Hexapoda</taxon>
        <taxon>Insecta</taxon>
        <taxon>Pterygota</taxon>
        <taxon>Neoptera</taxon>
        <taxon>Endopterygota</taxon>
        <taxon>Hymenoptera</taxon>
        <taxon>Apocrita</taxon>
        <taxon>Aculeata</taxon>
        <taxon>Formicoidea</taxon>
        <taxon>Formicidae</taxon>
        <taxon>Myrmicinae</taxon>
        <taxon>Acromyrmex</taxon>
    </lineage>
</organism>
<keyword evidence="3" id="KW-1185">Reference proteome</keyword>
<proteinExistence type="predicted"/>
<protein>
    <submittedName>
        <fullName evidence="2">Uncharacterized protein</fullName>
    </submittedName>
</protein>
<evidence type="ECO:0000256" key="1">
    <source>
        <dbReference type="SAM" id="MobiDB-lite"/>
    </source>
</evidence>